<dbReference type="Pfam" id="PF13474">
    <property type="entry name" value="SnoaL_3"/>
    <property type="match status" value="1"/>
</dbReference>
<dbReference type="InterPro" id="IPR037401">
    <property type="entry name" value="SnoaL-like"/>
</dbReference>
<organism evidence="3 4">
    <name type="scientific">Niveispirillum lacus</name>
    <dbReference type="NCBI Taxonomy" id="1981099"/>
    <lineage>
        <taxon>Bacteria</taxon>
        <taxon>Pseudomonadati</taxon>
        <taxon>Pseudomonadota</taxon>
        <taxon>Alphaproteobacteria</taxon>
        <taxon>Rhodospirillales</taxon>
        <taxon>Azospirillaceae</taxon>
        <taxon>Niveispirillum</taxon>
    </lineage>
</organism>
<dbReference type="OrthoDB" id="8478821at2"/>
<evidence type="ECO:0000313" key="4">
    <source>
        <dbReference type="Proteomes" id="UP000216998"/>
    </source>
</evidence>
<keyword evidence="4" id="KW-1185">Reference proteome</keyword>
<feature type="chain" id="PRO_5013327600" description="SnoaL-like domain-containing protein" evidence="1">
    <location>
        <begin position="25"/>
        <end position="151"/>
    </location>
</feature>
<dbReference type="InterPro" id="IPR032710">
    <property type="entry name" value="NTF2-like_dom_sf"/>
</dbReference>
<accession>A0A255Z4N3</accession>
<comment type="caution">
    <text evidence="3">The sequence shown here is derived from an EMBL/GenBank/DDBJ whole genome shotgun (WGS) entry which is preliminary data.</text>
</comment>
<evidence type="ECO:0000256" key="1">
    <source>
        <dbReference type="SAM" id="SignalP"/>
    </source>
</evidence>
<dbReference type="AlphaFoldDB" id="A0A255Z4N3"/>
<dbReference type="EMBL" id="NOXU01000024">
    <property type="protein sequence ID" value="OYQ35874.1"/>
    <property type="molecule type" value="Genomic_DNA"/>
</dbReference>
<evidence type="ECO:0000313" key="3">
    <source>
        <dbReference type="EMBL" id="OYQ35874.1"/>
    </source>
</evidence>
<evidence type="ECO:0000259" key="2">
    <source>
        <dbReference type="Pfam" id="PF13474"/>
    </source>
</evidence>
<feature type="signal peptide" evidence="1">
    <location>
        <begin position="1"/>
        <end position="24"/>
    </location>
</feature>
<dbReference type="Proteomes" id="UP000216998">
    <property type="component" value="Unassembled WGS sequence"/>
</dbReference>
<dbReference type="SUPFAM" id="SSF54427">
    <property type="entry name" value="NTF2-like"/>
    <property type="match status" value="1"/>
</dbReference>
<proteinExistence type="predicted"/>
<gene>
    <name evidence="3" type="ORF">CHU95_06300</name>
</gene>
<reference evidence="3 4" key="1">
    <citation type="submission" date="2017-07" db="EMBL/GenBank/DDBJ databases">
        <title>Niveispirillum cyanobacteriorum sp. nov., isolated from cyanobacterial aggregates in a eutrophic lake.</title>
        <authorList>
            <person name="Cai H."/>
        </authorList>
    </citation>
    <scope>NUCLEOTIDE SEQUENCE [LARGE SCALE GENOMIC DNA]</scope>
    <source>
        <strain evidence="4">TH1-14</strain>
    </source>
</reference>
<name>A0A255Z4N3_9PROT</name>
<sequence length="151" mass="16372">MVRLLRGVLFGFILSGLTAPTALAQNTLSATDVASFITQFQKAFQTCDVPFMRGLMGDQITAMGIRGGLAKGPDVDDFQRQCAQGVKFALNFERLHDEALGPVHHLIVGKATGTMTGPNGKTIPTSIKFTWVLTRQGERVVMQHSHLSALM</sequence>
<feature type="domain" description="SnoaL-like" evidence="2">
    <location>
        <begin position="33"/>
        <end position="150"/>
    </location>
</feature>
<protein>
    <recommendedName>
        <fullName evidence="2">SnoaL-like domain-containing protein</fullName>
    </recommendedName>
</protein>
<keyword evidence="1" id="KW-0732">Signal</keyword>
<dbReference type="Gene3D" id="3.10.450.50">
    <property type="match status" value="1"/>
</dbReference>